<accession>A0A174AJ52</accession>
<dbReference type="EMBL" id="CYZV01000008">
    <property type="protein sequence ID" value="CUN87929.1"/>
    <property type="molecule type" value="Genomic_DNA"/>
</dbReference>
<name>A0A174AJ52_9CLOT</name>
<dbReference type="OrthoDB" id="2879907at2"/>
<dbReference type="AlphaFoldDB" id="A0A174AJ52"/>
<sequence length="163" mass="18522">MANKNAKKIAITFNRDNPRELAMLNYIESKISMSIYIKQLIIDKMVSEGYMISTSNVPDTNMVHTKSIPNTNQIGNRYVSNTPQIPTIDIQDTNQVSTKYVSDAHVECIGDIPDTNKMHIGDVSNTDDFDFDNLITEEEVIEKEDKKIDYTKSLMASMNSFMK</sequence>
<organism evidence="1 2">
    <name type="scientific">Clostridium disporicum</name>
    <dbReference type="NCBI Taxonomy" id="84024"/>
    <lineage>
        <taxon>Bacteria</taxon>
        <taxon>Bacillati</taxon>
        <taxon>Bacillota</taxon>
        <taxon>Clostridia</taxon>
        <taxon>Eubacteriales</taxon>
        <taxon>Clostridiaceae</taxon>
        <taxon>Clostridium</taxon>
    </lineage>
</organism>
<gene>
    <name evidence="1" type="ORF">ERS852470_00924</name>
</gene>
<dbReference type="Proteomes" id="UP000095558">
    <property type="component" value="Unassembled WGS sequence"/>
</dbReference>
<reference evidence="1 2" key="1">
    <citation type="submission" date="2015-09" db="EMBL/GenBank/DDBJ databases">
        <authorList>
            <consortium name="Pathogen Informatics"/>
        </authorList>
    </citation>
    <scope>NUCLEOTIDE SEQUENCE [LARGE SCALE GENOMIC DNA]</scope>
    <source>
        <strain evidence="1 2">2789STDY5834855</strain>
    </source>
</reference>
<evidence type="ECO:0000313" key="1">
    <source>
        <dbReference type="EMBL" id="CUN87929.1"/>
    </source>
</evidence>
<protein>
    <submittedName>
        <fullName evidence="1">Uncharacterized protein</fullName>
    </submittedName>
</protein>
<dbReference type="RefSeq" id="WP_055275686.1">
    <property type="nucleotide sequence ID" value="NZ_CYZV01000008.1"/>
</dbReference>
<evidence type="ECO:0000313" key="2">
    <source>
        <dbReference type="Proteomes" id="UP000095558"/>
    </source>
</evidence>
<proteinExistence type="predicted"/>